<dbReference type="SUPFAM" id="SSF103473">
    <property type="entry name" value="MFS general substrate transporter"/>
    <property type="match status" value="1"/>
</dbReference>
<dbReference type="Proteomes" id="UP000642993">
    <property type="component" value="Unassembled WGS sequence"/>
</dbReference>
<feature type="transmembrane region" description="Helical" evidence="5">
    <location>
        <begin position="119"/>
        <end position="140"/>
    </location>
</feature>
<keyword evidence="3 5" id="KW-1133">Transmembrane helix</keyword>
<organism evidence="7 8">
    <name type="scientific">Lolliginicoccus lacisalsi</name>
    <dbReference type="NCBI Taxonomy" id="2742202"/>
    <lineage>
        <taxon>Bacteria</taxon>
        <taxon>Bacillati</taxon>
        <taxon>Actinomycetota</taxon>
        <taxon>Actinomycetes</taxon>
        <taxon>Mycobacteriales</taxon>
        <taxon>Hoyosellaceae</taxon>
        <taxon>Lolliginicoccus</taxon>
    </lineage>
</organism>
<dbReference type="InterPro" id="IPR036259">
    <property type="entry name" value="MFS_trans_sf"/>
</dbReference>
<dbReference type="InterPro" id="IPR052952">
    <property type="entry name" value="MFS-Transporter"/>
</dbReference>
<dbReference type="GO" id="GO:0005886">
    <property type="term" value="C:plasma membrane"/>
    <property type="evidence" value="ECO:0007669"/>
    <property type="project" value="UniProtKB-SubCell"/>
</dbReference>
<dbReference type="InterPro" id="IPR020846">
    <property type="entry name" value="MFS_dom"/>
</dbReference>
<dbReference type="AlphaFoldDB" id="A0A927PLT7"/>
<dbReference type="Pfam" id="PF07690">
    <property type="entry name" value="MFS_1"/>
    <property type="match status" value="1"/>
</dbReference>
<feature type="transmembrane region" description="Helical" evidence="5">
    <location>
        <begin position="28"/>
        <end position="48"/>
    </location>
</feature>
<comment type="caution">
    <text evidence="7">The sequence shown here is derived from an EMBL/GenBank/DDBJ whole genome shotgun (WGS) entry which is preliminary data.</text>
</comment>
<evidence type="ECO:0000313" key="8">
    <source>
        <dbReference type="Proteomes" id="UP000642993"/>
    </source>
</evidence>
<feature type="transmembrane region" description="Helical" evidence="5">
    <location>
        <begin position="328"/>
        <end position="346"/>
    </location>
</feature>
<evidence type="ECO:0000256" key="1">
    <source>
        <dbReference type="ARBA" id="ARBA00004651"/>
    </source>
</evidence>
<dbReference type="PROSITE" id="PS50850">
    <property type="entry name" value="MFS"/>
    <property type="match status" value="1"/>
</dbReference>
<feature type="transmembrane region" description="Helical" evidence="5">
    <location>
        <begin position="146"/>
        <end position="167"/>
    </location>
</feature>
<evidence type="ECO:0000259" key="6">
    <source>
        <dbReference type="PROSITE" id="PS50850"/>
    </source>
</evidence>
<evidence type="ECO:0000256" key="2">
    <source>
        <dbReference type="ARBA" id="ARBA00022692"/>
    </source>
</evidence>
<comment type="subcellular location">
    <subcellularLocation>
        <location evidence="1">Cell membrane</location>
        <topology evidence="1">Multi-pass membrane protein</topology>
    </subcellularLocation>
</comment>
<feature type="transmembrane region" description="Helical" evidence="5">
    <location>
        <begin position="84"/>
        <end position="107"/>
    </location>
</feature>
<keyword evidence="4 5" id="KW-0472">Membrane</keyword>
<feature type="transmembrane region" description="Helical" evidence="5">
    <location>
        <begin position="224"/>
        <end position="246"/>
    </location>
</feature>
<feature type="transmembrane region" description="Helical" evidence="5">
    <location>
        <begin position="197"/>
        <end position="218"/>
    </location>
</feature>
<dbReference type="Gene3D" id="1.20.1250.20">
    <property type="entry name" value="MFS general substrate transporter like domains"/>
    <property type="match status" value="2"/>
</dbReference>
<feature type="transmembrane region" description="Helical" evidence="5">
    <location>
        <begin position="284"/>
        <end position="307"/>
    </location>
</feature>
<protein>
    <submittedName>
        <fullName evidence="7">MFS transporter</fullName>
    </submittedName>
</protein>
<accession>A0A927PLT7</accession>
<dbReference type="EMBL" id="JACYWE010000002">
    <property type="protein sequence ID" value="MBD8505716.1"/>
    <property type="molecule type" value="Genomic_DNA"/>
</dbReference>
<name>A0A927PLT7_9ACTN</name>
<keyword evidence="8" id="KW-1185">Reference proteome</keyword>
<feature type="transmembrane region" description="Helical" evidence="5">
    <location>
        <begin position="352"/>
        <end position="369"/>
    </location>
</feature>
<feature type="domain" description="Major facilitator superfamily (MFS) profile" evidence="6">
    <location>
        <begin position="1"/>
        <end position="371"/>
    </location>
</feature>
<dbReference type="PANTHER" id="PTHR23527:SF1">
    <property type="entry name" value="BLL3282 PROTEIN"/>
    <property type="match status" value="1"/>
</dbReference>
<evidence type="ECO:0000256" key="4">
    <source>
        <dbReference type="ARBA" id="ARBA00023136"/>
    </source>
</evidence>
<dbReference type="InterPro" id="IPR011701">
    <property type="entry name" value="MFS"/>
</dbReference>
<sequence length="371" mass="37841">MTALAFGGHAILFPTVPLWVVENGASTVGAGAVNAVLMLFTVLTQLAMPTALRRLGWPPTLVLGVLLLGVPSMLQLLAQDLGTALALAALRGIGFGIITVCGATAVAELADPARRGAAIGAYGFAIAAPQFVLTPAAPWAAQNLGYGLVFLAGACPILAVVPALRLGRAVHAAIDKRVATSTTPAARPALRETLRRLLAPMLILLGVTAAGGALLTFTPQMTTSVTAALLGLLALTGIAAISRWWFGILADRHGTRPYRAPLIALTLAGLLLAAWAVTTPTSTRALALIIGLALIGIAYGGLQNLTLIDSFAAVGPRHYSTASTTWNIGFDAGTGLGAITTGYLAAQHGFPLALLALAAIALATVPLALRR</sequence>
<feature type="transmembrane region" description="Helical" evidence="5">
    <location>
        <begin position="258"/>
        <end position="278"/>
    </location>
</feature>
<gene>
    <name evidence="7" type="ORF">HT102_04355</name>
</gene>
<feature type="transmembrane region" description="Helical" evidence="5">
    <location>
        <begin position="60"/>
        <end position="78"/>
    </location>
</feature>
<dbReference type="GO" id="GO:0022857">
    <property type="term" value="F:transmembrane transporter activity"/>
    <property type="evidence" value="ECO:0007669"/>
    <property type="project" value="InterPro"/>
</dbReference>
<reference evidence="7" key="1">
    <citation type="submission" date="2020-09" db="EMBL/GenBank/DDBJ databases">
        <title>Hoyosella lacisalsi sp. nov., a halotolerant actinobacterium isolated from soil of Lake Gudzhirganskoe.</title>
        <authorList>
            <person name="Yang Q."/>
            <person name="Guo P.Y."/>
            <person name="Liu S.W."/>
            <person name="Li F.N."/>
            <person name="Sun C.H."/>
        </authorList>
    </citation>
    <scope>NUCLEOTIDE SEQUENCE</scope>
    <source>
        <strain evidence="7">G463</strain>
    </source>
</reference>
<dbReference type="PANTHER" id="PTHR23527">
    <property type="entry name" value="BLL3282 PROTEIN"/>
    <property type="match status" value="1"/>
</dbReference>
<evidence type="ECO:0000256" key="3">
    <source>
        <dbReference type="ARBA" id="ARBA00022989"/>
    </source>
</evidence>
<evidence type="ECO:0000313" key="7">
    <source>
        <dbReference type="EMBL" id="MBD8505716.1"/>
    </source>
</evidence>
<proteinExistence type="predicted"/>
<evidence type="ECO:0000256" key="5">
    <source>
        <dbReference type="SAM" id="Phobius"/>
    </source>
</evidence>
<keyword evidence="2 5" id="KW-0812">Transmembrane</keyword>